<evidence type="ECO:0000313" key="2">
    <source>
        <dbReference type="Proteomes" id="UP000499080"/>
    </source>
</evidence>
<evidence type="ECO:0000313" key="1">
    <source>
        <dbReference type="EMBL" id="GBM21173.1"/>
    </source>
</evidence>
<gene>
    <name evidence="1" type="ORF">AVEN_50905_1</name>
</gene>
<comment type="caution">
    <text evidence="1">The sequence shown here is derived from an EMBL/GenBank/DDBJ whole genome shotgun (WGS) entry which is preliminary data.</text>
</comment>
<dbReference type="EMBL" id="BGPR01000455">
    <property type="protein sequence ID" value="GBM21173.1"/>
    <property type="molecule type" value="Genomic_DNA"/>
</dbReference>
<proteinExistence type="predicted"/>
<dbReference type="Proteomes" id="UP000499080">
    <property type="component" value="Unassembled WGS sequence"/>
</dbReference>
<reference evidence="1 2" key="1">
    <citation type="journal article" date="2019" name="Sci. Rep.">
        <title>Orb-weaving spider Araneus ventricosus genome elucidates the spidroin gene catalogue.</title>
        <authorList>
            <person name="Kono N."/>
            <person name="Nakamura H."/>
            <person name="Ohtoshi R."/>
            <person name="Moran D.A.P."/>
            <person name="Shinohara A."/>
            <person name="Yoshida Y."/>
            <person name="Fujiwara M."/>
            <person name="Mori M."/>
            <person name="Tomita M."/>
            <person name="Arakawa K."/>
        </authorList>
    </citation>
    <scope>NUCLEOTIDE SEQUENCE [LARGE SCALE GENOMIC DNA]</scope>
</reference>
<protein>
    <submittedName>
        <fullName evidence="1">Uncharacterized protein</fullName>
    </submittedName>
</protein>
<name>A0A4Y2DWA0_ARAVE</name>
<sequence length="166" mass="18912">MKSNETLNAITFLKADSKSIQIVITKDDESDLLEVPNYEKRKIKNPANNNVKPLNGRDKVKKVKLNSSEIGENLPKDKLTLCTLRRNETHLDDQLDLITSVRAESAHNLCERHLANEQGFEFYRELHSCDPGDLVLCDWPNQCDSKLTPMFKGPLMIVLPIGDVFY</sequence>
<keyword evidence="2" id="KW-1185">Reference proteome</keyword>
<accession>A0A4Y2DWA0</accession>
<organism evidence="1 2">
    <name type="scientific">Araneus ventricosus</name>
    <name type="common">Orbweaver spider</name>
    <name type="synonym">Epeira ventricosa</name>
    <dbReference type="NCBI Taxonomy" id="182803"/>
    <lineage>
        <taxon>Eukaryota</taxon>
        <taxon>Metazoa</taxon>
        <taxon>Ecdysozoa</taxon>
        <taxon>Arthropoda</taxon>
        <taxon>Chelicerata</taxon>
        <taxon>Arachnida</taxon>
        <taxon>Araneae</taxon>
        <taxon>Araneomorphae</taxon>
        <taxon>Entelegynae</taxon>
        <taxon>Araneoidea</taxon>
        <taxon>Araneidae</taxon>
        <taxon>Araneus</taxon>
    </lineage>
</organism>
<dbReference type="AlphaFoldDB" id="A0A4Y2DWA0"/>